<protein>
    <submittedName>
        <fullName evidence="1">Uncharacterized protein</fullName>
    </submittedName>
</protein>
<dbReference type="Proteomes" id="UP001143910">
    <property type="component" value="Unassembled WGS sequence"/>
</dbReference>
<keyword evidence="2" id="KW-1185">Reference proteome</keyword>
<proteinExistence type="predicted"/>
<organism evidence="1 2">
    <name type="scientific">Zarea fungicola</name>
    <dbReference type="NCBI Taxonomy" id="93591"/>
    <lineage>
        <taxon>Eukaryota</taxon>
        <taxon>Fungi</taxon>
        <taxon>Dikarya</taxon>
        <taxon>Ascomycota</taxon>
        <taxon>Pezizomycotina</taxon>
        <taxon>Sordariomycetes</taxon>
        <taxon>Hypocreomycetidae</taxon>
        <taxon>Hypocreales</taxon>
        <taxon>Cordycipitaceae</taxon>
        <taxon>Zarea</taxon>
    </lineage>
</organism>
<gene>
    <name evidence="1" type="ORF">NQ176_g5407</name>
</gene>
<sequence length="411" mass="47856">MSKEEIEDLKRLLKESRAREEEAKTQEKKERREKEKERREKEEAKAREGEERRRTHKTTLDEYLYKCHFDLYQKLRLASSSKSSTGLATSVDSKYYTKWLRPGRDFTENKRQDHFNDIIRICGERRPFQLAITTREIGASFERKKAGYENAIDHFEKPTVEDPTWNILEPIWTDENLRQKYQITDLSFTKGIRQFNDLNEDVETKVRTGRGKQKPDGGDYKAAHKFAVEHLEVALAEETLFMDVHKIVYGLEVRFPVVLFSMAFPFGFLCKLLERLEKIPGGSSDTVIITTWFNERSSVIPRQEPGAIAFLPCLFPEQRPDRVFGLQERQLESIIQHAQCLGPSRVQQLQLLKASDHLDFAASVQRVMAIIDCEPRIGSEPALEEIDDTLDQRNMVACTLQTSYSHNYSRD</sequence>
<reference evidence="1" key="1">
    <citation type="submission" date="2022-08" db="EMBL/GenBank/DDBJ databases">
        <title>Genome Sequence of Lecanicillium fungicola.</title>
        <authorList>
            <person name="Buettner E."/>
        </authorList>
    </citation>
    <scope>NUCLEOTIDE SEQUENCE</scope>
    <source>
        <strain evidence="1">Babe33</strain>
    </source>
</reference>
<evidence type="ECO:0000313" key="1">
    <source>
        <dbReference type="EMBL" id="KAJ2975636.1"/>
    </source>
</evidence>
<name>A0ACC1NAJ0_9HYPO</name>
<dbReference type="EMBL" id="JANJQO010000683">
    <property type="protein sequence ID" value="KAJ2975636.1"/>
    <property type="molecule type" value="Genomic_DNA"/>
</dbReference>
<comment type="caution">
    <text evidence="1">The sequence shown here is derived from an EMBL/GenBank/DDBJ whole genome shotgun (WGS) entry which is preliminary data.</text>
</comment>
<evidence type="ECO:0000313" key="2">
    <source>
        <dbReference type="Proteomes" id="UP001143910"/>
    </source>
</evidence>
<accession>A0ACC1NAJ0</accession>